<proteinExistence type="predicted"/>
<organism evidence="1 2">
    <name type="scientific">Lipomyces kononenkoae</name>
    <name type="common">Yeast</name>
    <dbReference type="NCBI Taxonomy" id="34357"/>
    <lineage>
        <taxon>Eukaryota</taxon>
        <taxon>Fungi</taxon>
        <taxon>Dikarya</taxon>
        <taxon>Ascomycota</taxon>
        <taxon>Saccharomycotina</taxon>
        <taxon>Lipomycetes</taxon>
        <taxon>Lipomycetales</taxon>
        <taxon>Lipomycetaceae</taxon>
        <taxon>Lipomyces</taxon>
    </lineage>
</organism>
<name>A0ACC3T6K0_LIPKO</name>
<reference evidence="2" key="1">
    <citation type="journal article" date="2024" name="Front. Bioeng. Biotechnol.">
        <title>Genome-scale model development and genomic sequencing of the oleaginous clade Lipomyces.</title>
        <authorList>
            <person name="Czajka J.J."/>
            <person name="Han Y."/>
            <person name="Kim J."/>
            <person name="Mondo S.J."/>
            <person name="Hofstad B.A."/>
            <person name="Robles A."/>
            <person name="Haridas S."/>
            <person name="Riley R."/>
            <person name="LaButti K."/>
            <person name="Pangilinan J."/>
            <person name="Andreopoulos W."/>
            <person name="Lipzen A."/>
            <person name="Yan J."/>
            <person name="Wang M."/>
            <person name="Ng V."/>
            <person name="Grigoriev I.V."/>
            <person name="Spatafora J.W."/>
            <person name="Magnuson J.K."/>
            <person name="Baker S.E."/>
            <person name="Pomraning K.R."/>
        </authorList>
    </citation>
    <scope>NUCLEOTIDE SEQUENCE [LARGE SCALE GENOMIC DNA]</scope>
    <source>
        <strain evidence="2">CBS 7786</strain>
    </source>
</reference>
<dbReference type="EMBL" id="MU971347">
    <property type="protein sequence ID" value="KAK9239394.1"/>
    <property type="molecule type" value="Genomic_DNA"/>
</dbReference>
<evidence type="ECO:0000313" key="2">
    <source>
        <dbReference type="Proteomes" id="UP001433508"/>
    </source>
</evidence>
<gene>
    <name evidence="1" type="ORF">V1525DRAFT_398696</name>
</gene>
<sequence length="257" mass="27751">MPERPNINREDVPNQKGKGRAASQASSRSQSVLANATATVLRSFASPSAVTSSLSSATASASQQKTSPSTPSGANLHYSDELSGTINASSSISPGSFGEVPFEQNSFRAEHTSSSDTQRQYEEFVESSASQPTANVSSKVCEPQMPPSIHSDENDGSVVIDFLSASQGTEAVYSTRPPRYRAPEPKYSQIGYSQILSDIAVIEDPVEYLLTTCNYSEDVWGTEWAELQRAKQELIAGNKSTAQRRIHGIIGRLRSRL</sequence>
<dbReference type="Proteomes" id="UP001433508">
    <property type="component" value="Unassembled WGS sequence"/>
</dbReference>
<comment type="caution">
    <text evidence="1">The sequence shown here is derived from an EMBL/GenBank/DDBJ whole genome shotgun (WGS) entry which is preliminary data.</text>
</comment>
<keyword evidence="2" id="KW-1185">Reference proteome</keyword>
<accession>A0ACC3T6K0</accession>
<protein>
    <submittedName>
        <fullName evidence="1">Uncharacterized protein</fullName>
    </submittedName>
</protein>
<evidence type="ECO:0000313" key="1">
    <source>
        <dbReference type="EMBL" id="KAK9239394.1"/>
    </source>
</evidence>